<keyword evidence="1" id="KW-0812">Transmembrane</keyword>
<accession>A0ABU8S5A2</accession>
<sequence length="186" mass="20005">MLGGSKAIPSSLPSLTDINYSLLPRQGLRSLGIAAGAGLAFGAWMAFADTTVFASVVPQVQHDMEAEAGPLARIAWFARGALFDEVQLRLIALPLITWAAMAATGRRGDWLHWLAVLLTAFAAYPIIAYGYFAGLEWSVLTALRELTLHGAAGVLWGWLCWRHGWMAALVGHVAAHVSLQPLLSML</sequence>
<keyword evidence="1" id="KW-1133">Transmembrane helix</keyword>
<evidence type="ECO:0000313" key="3">
    <source>
        <dbReference type="Proteomes" id="UP001379235"/>
    </source>
</evidence>
<feature type="transmembrane region" description="Helical" evidence="1">
    <location>
        <begin position="28"/>
        <end position="47"/>
    </location>
</feature>
<dbReference type="EMBL" id="JBBHJY010000001">
    <property type="protein sequence ID" value="MEJ6008724.1"/>
    <property type="molecule type" value="Genomic_DNA"/>
</dbReference>
<keyword evidence="1" id="KW-0472">Membrane</keyword>
<proteinExistence type="predicted"/>
<feature type="transmembrane region" description="Helical" evidence="1">
    <location>
        <begin position="110"/>
        <end position="132"/>
    </location>
</feature>
<comment type="caution">
    <text evidence="2">The sequence shown here is derived from an EMBL/GenBank/DDBJ whole genome shotgun (WGS) entry which is preliminary data.</text>
</comment>
<dbReference type="Proteomes" id="UP001379235">
    <property type="component" value="Unassembled WGS sequence"/>
</dbReference>
<protein>
    <recommendedName>
        <fullName evidence="4">CPBP family intramembrane metalloprotease</fullName>
    </recommendedName>
</protein>
<evidence type="ECO:0000313" key="2">
    <source>
        <dbReference type="EMBL" id="MEJ6008724.1"/>
    </source>
</evidence>
<gene>
    <name evidence="2" type="ORF">WG900_02205</name>
</gene>
<dbReference type="RefSeq" id="WP_339964340.1">
    <property type="nucleotide sequence ID" value="NZ_JBBHJY010000001.1"/>
</dbReference>
<evidence type="ECO:0008006" key="4">
    <source>
        <dbReference type="Google" id="ProtNLM"/>
    </source>
</evidence>
<reference evidence="2 3" key="1">
    <citation type="submission" date="2024-03" db="EMBL/GenBank/DDBJ databases">
        <authorList>
            <person name="Jo J.-H."/>
        </authorList>
    </citation>
    <scope>NUCLEOTIDE SEQUENCE [LARGE SCALE GENOMIC DNA]</scope>
    <source>
        <strain evidence="2 3">AS3R-12</strain>
    </source>
</reference>
<evidence type="ECO:0000256" key="1">
    <source>
        <dbReference type="SAM" id="Phobius"/>
    </source>
</evidence>
<name>A0ABU8S5A2_9SPHN</name>
<organism evidence="2 3">
    <name type="scientific">Novosphingobium aquae</name>
    <dbReference type="NCBI Taxonomy" id="3133435"/>
    <lineage>
        <taxon>Bacteria</taxon>
        <taxon>Pseudomonadati</taxon>
        <taxon>Pseudomonadota</taxon>
        <taxon>Alphaproteobacteria</taxon>
        <taxon>Sphingomonadales</taxon>
        <taxon>Sphingomonadaceae</taxon>
        <taxon>Novosphingobium</taxon>
    </lineage>
</organism>
<keyword evidence="3" id="KW-1185">Reference proteome</keyword>